<dbReference type="EMBL" id="VFSS01000003">
    <property type="protein sequence ID" value="TPE57539.1"/>
    <property type="molecule type" value="Genomic_DNA"/>
</dbReference>
<accession>A0A501XAT6</accession>
<keyword evidence="3 5" id="KW-1133">Transmembrane helix</keyword>
<organism evidence="6 7">
    <name type="scientific">[Mycoplasma] falconis</name>
    <dbReference type="NCBI Taxonomy" id="92403"/>
    <lineage>
        <taxon>Bacteria</taxon>
        <taxon>Bacillati</taxon>
        <taxon>Mycoplasmatota</taxon>
        <taxon>Mycoplasmoidales</taxon>
        <taxon>Metamycoplasmataceae</taxon>
        <taxon>Metamycoplasma</taxon>
    </lineage>
</organism>
<protein>
    <submittedName>
        <fullName evidence="6">MscL family protein</fullName>
    </submittedName>
</protein>
<dbReference type="InterPro" id="IPR036019">
    <property type="entry name" value="MscL_channel"/>
</dbReference>
<evidence type="ECO:0000256" key="5">
    <source>
        <dbReference type="SAM" id="Phobius"/>
    </source>
</evidence>
<feature type="transmembrane region" description="Helical" evidence="5">
    <location>
        <begin position="30"/>
        <end position="50"/>
    </location>
</feature>
<dbReference type="PANTHER" id="PTHR30266:SF2">
    <property type="entry name" value="LARGE-CONDUCTANCE MECHANOSENSITIVE CHANNEL"/>
    <property type="match status" value="1"/>
</dbReference>
<evidence type="ECO:0000256" key="4">
    <source>
        <dbReference type="ARBA" id="ARBA00023136"/>
    </source>
</evidence>
<evidence type="ECO:0000256" key="2">
    <source>
        <dbReference type="ARBA" id="ARBA00022692"/>
    </source>
</evidence>
<comment type="caution">
    <text evidence="6">The sequence shown here is derived from an EMBL/GenBank/DDBJ whole genome shotgun (WGS) entry which is preliminary data.</text>
</comment>
<comment type="subcellular location">
    <subcellularLocation>
        <location evidence="1">Membrane</location>
        <topology evidence="1">Multi-pass membrane protein</topology>
    </subcellularLocation>
</comment>
<dbReference type="Pfam" id="PF01741">
    <property type="entry name" value="MscL"/>
    <property type="match status" value="1"/>
</dbReference>
<dbReference type="AlphaFoldDB" id="A0A501XAT6"/>
<name>A0A501XAT6_9BACT</name>
<proteinExistence type="predicted"/>
<dbReference type="SUPFAM" id="SSF81330">
    <property type="entry name" value="Gated mechanosensitive channel"/>
    <property type="match status" value="1"/>
</dbReference>
<keyword evidence="7" id="KW-1185">Reference proteome</keyword>
<dbReference type="PANTHER" id="PTHR30266">
    <property type="entry name" value="MECHANOSENSITIVE CHANNEL MSCL"/>
    <property type="match status" value="1"/>
</dbReference>
<keyword evidence="4 5" id="KW-0472">Membrane</keyword>
<dbReference type="Proteomes" id="UP000319776">
    <property type="component" value="Unassembled WGS sequence"/>
</dbReference>
<feature type="transmembrane region" description="Helical" evidence="5">
    <location>
        <begin position="93"/>
        <end position="117"/>
    </location>
</feature>
<evidence type="ECO:0000256" key="1">
    <source>
        <dbReference type="ARBA" id="ARBA00004141"/>
    </source>
</evidence>
<dbReference type="OrthoDB" id="401231at2"/>
<sequence>MTRTELEQKRHVVKNAYVDAKKAVLRGNMIMLAIGLLIGTSFGALVSSLANDIIMSAITRAMGENVSFNTWVVWPGALDANGVPQSGIFIGKFLGALLQFVIVAGFIFFGLLIAYTIKNSIDYRKAKKQPIEEPKPEVVLPTNEELMLAELRKLNELLSAKKAAPARKTTSKTASKK</sequence>
<evidence type="ECO:0000313" key="7">
    <source>
        <dbReference type="Proteomes" id="UP000319776"/>
    </source>
</evidence>
<keyword evidence="2 5" id="KW-0812">Transmembrane</keyword>
<dbReference type="RefSeq" id="WP_140781191.1">
    <property type="nucleotide sequence ID" value="NZ_VFSS01000003.1"/>
</dbReference>
<evidence type="ECO:0000256" key="3">
    <source>
        <dbReference type="ARBA" id="ARBA00022989"/>
    </source>
</evidence>
<dbReference type="InterPro" id="IPR037673">
    <property type="entry name" value="MSC/AndL"/>
</dbReference>
<gene>
    <name evidence="6" type="ORF">FJO69_01235</name>
</gene>
<evidence type="ECO:0000313" key="6">
    <source>
        <dbReference type="EMBL" id="TPE57539.1"/>
    </source>
</evidence>
<dbReference type="Gene3D" id="1.10.1200.120">
    <property type="entry name" value="Large-conductance mechanosensitive channel, MscL, domain 1"/>
    <property type="match status" value="1"/>
</dbReference>
<reference evidence="6 7" key="1">
    <citation type="submission" date="2019-06" db="EMBL/GenBank/DDBJ databases">
        <title>Mycoplasma falconis type strain whole genome sequence.</title>
        <authorList>
            <person name="Spergser J."/>
        </authorList>
    </citation>
    <scope>NUCLEOTIDE SEQUENCE [LARGE SCALE GENOMIC DNA]</scope>
    <source>
        <strain evidence="6 7">ATCC 51372</strain>
    </source>
</reference>
<dbReference type="GO" id="GO:0008381">
    <property type="term" value="F:mechanosensitive monoatomic ion channel activity"/>
    <property type="evidence" value="ECO:0007669"/>
    <property type="project" value="TreeGrafter"/>
</dbReference>
<dbReference type="GO" id="GO:0016020">
    <property type="term" value="C:membrane"/>
    <property type="evidence" value="ECO:0007669"/>
    <property type="project" value="UniProtKB-SubCell"/>
</dbReference>